<protein>
    <recommendedName>
        <fullName evidence="3">Nuclear transport factor 2</fullName>
    </recommendedName>
</protein>
<keyword evidence="5" id="KW-0472">Membrane</keyword>
<proteinExistence type="predicted"/>
<dbReference type="GO" id="GO:0016020">
    <property type="term" value="C:membrane"/>
    <property type="evidence" value="ECO:0007669"/>
    <property type="project" value="InterPro"/>
</dbReference>
<evidence type="ECO:0000256" key="5">
    <source>
        <dbReference type="SAM" id="Phobius"/>
    </source>
</evidence>
<sequence>MANTIFLLDYQSVAQEFVKIYYETFDKDRSKLEGLYRQNSMLTFETNSVGGAQAIKTQLMDLPFQKVEHQRSTVDAQPTEEGGVVVLVTGALMVDDEQKPMNYTQVFHLRRDETGYYVYNDIFKLVYPMTGVLCIILCFALGIANIFNKVIVFSIICLASSFVIIFIEIPLLLRICPTSSKFDSFIRRFTTNYMRALMYIILSAVQWLSIIVGTSSLIAAAVVLLIAAIFYGLAGITNQEFMGSKTLGGQGVAQMIV</sequence>
<feature type="transmembrane region" description="Helical" evidence="5">
    <location>
        <begin position="150"/>
        <end position="173"/>
    </location>
</feature>
<dbReference type="InterPro" id="IPR032710">
    <property type="entry name" value="NTF2-like_dom_sf"/>
</dbReference>
<feature type="transmembrane region" description="Helical" evidence="5">
    <location>
        <begin position="217"/>
        <end position="236"/>
    </location>
</feature>
<dbReference type="Gene3D" id="3.10.450.50">
    <property type="match status" value="1"/>
</dbReference>
<dbReference type="EMBL" id="LGRN01000010">
    <property type="protein sequence ID" value="OJD19430.1"/>
    <property type="molecule type" value="Genomic_DNA"/>
</dbReference>
<evidence type="ECO:0000313" key="8">
    <source>
        <dbReference type="Proteomes" id="UP000182235"/>
    </source>
</evidence>
<keyword evidence="5" id="KW-1133">Transmembrane helix</keyword>
<gene>
    <name evidence="7" type="ORF">AJ78_00604</name>
</gene>
<dbReference type="InterPro" id="IPR002075">
    <property type="entry name" value="NTF2_dom"/>
</dbReference>
<organism evidence="7 8">
    <name type="scientific">Emergomyces pasteurianus Ep9510</name>
    <dbReference type="NCBI Taxonomy" id="1447872"/>
    <lineage>
        <taxon>Eukaryota</taxon>
        <taxon>Fungi</taxon>
        <taxon>Dikarya</taxon>
        <taxon>Ascomycota</taxon>
        <taxon>Pezizomycotina</taxon>
        <taxon>Eurotiomycetes</taxon>
        <taxon>Eurotiomycetidae</taxon>
        <taxon>Onygenales</taxon>
        <taxon>Ajellomycetaceae</taxon>
        <taxon>Emergomyces</taxon>
    </lineage>
</organism>
<dbReference type="Proteomes" id="UP000182235">
    <property type="component" value="Unassembled WGS sequence"/>
</dbReference>
<comment type="function">
    <text evidence="4">Facilitates protein transport into the nucleus. Could be part of a multicomponent system of cytosolic factors that assemble at the pore complex during nuclear import.</text>
</comment>
<evidence type="ECO:0000256" key="3">
    <source>
        <dbReference type="ARBA" id="ARBA00026247"/>
    </source>
</evidence>
<feature type="transmembrane region" description="Helical" evidence="5">
    <location>
        <begin position="193"/>
        <end position="211"/>
    </location>
</feature>
<evidence type="ECO:0000256" key="1">
    <source>
        <dbReference type="ARBA" id="ARBA00004496"/>
    </source>
</evidence>
<dbReference type="STRING" id="1447872.A0A1J9PT35"/>
<dbReference type="VEuPathDB" id="FungiDB:AJ78_00604"/>
<name>A0A1J9PT35_9EURO</name>
<evidence type="ECO:0000256" key="4">
    <source>
        <dbReference type="ARBA" id="ARBA00053082"/>
    </source>
</evidence>
<feature type="transmembrane region" description="Helical" evidence="5">
    <location>
        <begin position="125"/>
        <end position="144"/>
    </location>
</feature>
<accession>A0A1J9PT35</accession>
<dbReference type="GO" id="GO:0005635">
    <property type="term" value="C:nuclear envelope"/>
    <property type="evidence" value="ECO:0007669"/>
    <property type="project" value="UniProtKB-ARBA"/>
</dbReference>
<feature type="domain" description="NTF2" evidence="6">
    <location>
        <begin position="13"/>
        <end position="125"/>
    </location>
</feature>
<dbReference type="InterPro" id="IPR045875">
    <property type="entry name" value="NTF2"/>
</dbReference>
<comment type="caution">
    <text evidence="7">The sequence shown here is derived from an EMBL/GenBank/DDBJ whole genome shotgun (WGS) entry which is preliminary data.</text>
</comment>
<evidence type="ECO:0000313" key="7">
    <source>
        <dbReference type="EMBL" id="OJD19430.1"/>
    </source>
</evidence>
<keyword evidence="2" id="KW-0963">Cytoplasm</keyword>
<dbReference type="AlphaFoldDB" id="A0A1J9PT35"/>
<dbReference type="CDD" id="cd00780">
    <property type="entry name" value="NTF2"/>
    <property type="match status" value="1"/>
</dbReference>
<dbReference type="GO" id="GO:0006606">
    <property type="term" value="P:protein import into nucleus"/>
    <property type="evidence" value="ECO:0007669"/>
    <property type="project" value="UniProtKB-ARBA"/>
</dbReference>
<dbReference type="InterPro" id="IPR019365">
    <property type="entry name" value="TVP18/Ca-channel_flower"/>
</dbReference>
<dbReference type="PROSITE" id="PS50177">
    <property type="entry name" value="NTF2_DOMAIN"/>
    <property type="match status" value="1"/>
</dbReference>
<dbReference type="OrthoDB" id="5591789at2759"/>
<reference evidence="7 8" key="1">
    <citation type="submission" date="2015-07" db="EMBL/GenBank/DDBJ databases">
        <title>Emmonsia species relationships and genome sequence.</title>
        <authorList>
            <consortium name="The Broad Institute Genomics Platform"/>
            <person name="Cuomo C.A."/>
            <person name="Munoz J.F."/>
            <person name="Imamovic A."/>
            <person name="Priest M.E."/>
            <person name="Young S."/>
            <person name="Clay O.K."/>
            <person name="McEwen J.G."/>
        </authorList>
    </citation>
    <scope>NUCLEOTIDE SEQUENCE [LARGE SCALE GENOMIC DNA]</scope>
    <source>
        <strain evidence="7 8">UAMH 9510</strain>
    </source>
</reference>
<evidence type="ECO:0000256" key="2">
    <source>
        <dbReference type="ARBA" id="ARBA00022490"/>
    </source>
</evidence>
<keyword evidence="5" id="KW-0812">Transmembrane</keyword>
<dbReference type="PANTHER" id="PTHR12612">
    <property type="entry name" value="NUCLEAR TRANSPORT FACTOR 2"/>
    <property type="match status" value="1"/>
</dbReference>
<keyword evidence="8" id="KW-1185">Reference proteome</keyword>
<dbReference type="InterPro" id="IPR018222">
    <property type="entry name" value="Nuclear_transport_factor_2_euk"/>
</dbReference>
<dbReference type="SUPFAM" id="SSF54427">
    <property type="entry name" value="NTF2-like"/>
    <property type="match status" value="1"/>
</dbReference>
<comment type="subcellular location">
    <subcellularLocation>
        <location evidence="1">Cytoplasm</location>
    </subcellularLocation>
</comment>
<dbReference type="Pfam" id="PF02136">
    <property type="entry name" value="NTF2"/>
    <property type="match status" value="1"/>
</dbReference>
<dbReference type="GO" id="GO:0005737">
    <property type="term" value="C:cytoplasm"/>
    <property type="evidence" value="ECO:0007669"/>
    <property type="project" value="UniProtKB-SubCell"/>
</dbReference>
<dbReference type="SMART" id="SM01077">
    <property type="entry name" value="Cg6151-P"/>
    <property type="match status" value="1"/>
</dbReference>
<evidence type="ECO:0000259" key="6">
    <source>
        <dbReference type="PROSITE" id="PS50177"/>
    </source>
</evidence>
<dbReference type="FunFam" id="3.10.450.50:FF:000005">
    <property type="entry name" value="Nuclear transport factor 2"/>
    <property type="match status" value="1"/>
</dbReference>
<dbReference type="Pfam" id="PF10233">
    <property type="entry name" value="Cg6151-P"/>
    <property type="match status" value="1"/>
</dbReference>